<protein>
    <recommendedName>
        <fullName evidence="7">ABC-2 type transporter transmembrane domain-containing protein</fullName>
    </recommendedName>
</protein>
<dbReference type="Pfam" id="PF12698">
    <property type="entry name" value="ABC2_membrane_3"/>
    <property type="match status" value="1"/>
</dbReference>
<reference evidence="8 9" key="1">
    <citation type="submission" date="2016-09" db="EMBL/GenBank/DDBJ databases">
        <title>Draft genome sequence for the type strain of Desulfuribacillus alkaliarsenatis AHT28, an obligately anaerobic, sulfidogenic bacterium isolated from Russian soda lake sediments.</title>
        <authorList>
            <person name="Abin C.A."/>
            <person name="Hollibaugh J.T."/>
        </authorList>
    </citation>
    <scope>NUCLEOTIDE SEQUENCE [LARGE SCALE GENOMIC DNA]</scope>
    <source>
        <strain evidence="8 9">AHT28</strain>
    </source>
</reference>
<dbReference type="STRING" id="766136.BHF68_06120"/>
<organism evidence="8 9">
    <name type="scientific">Desulfuribacillus alkaliarsenatis</name>
    <dbReference type="NCBI Taxonomy" id="766136"/>
    <lineage>
        <taxon>Bacteria</taxon>
        <taxon>Bacillati</taxon>
        <taxon>Bacillota</taxon>
        <taxon>Desulfuribacillia</taxon>
        <taxon>Desulfuribacillales</taxon>
        <taxon>Desulfuribacillaceae</taxon>
        <taxon>Desulfuribacillus</taxon>
    </lineage>
</organism>
<sequence>MNNFFIILMHTYKSKVKSKQFIISTLVTLAIMIGLTNIPNIVEFFDRDKEADKIAVIDEANLFFDALEQSIVSDSIELVNYEAGEQNAQSDVEQGIFRGLLILTADDNDLPLATYKSMTMSNWTIPNELQNSLQQIKTQLAASQINLTAEQLDKLYEPIQFEQVALAENARTEQELNQARGLVYVLLFVIYFAVIMYASMIAMEVATEKSSRVMEILISSASPTQHMFAKILGVGMLSLTQLTLILGVGYFSISQNLSALEGGFFEVFGFNNIAPMTIMYAVIFCILGYFLYATLAAFLGSLVSRIEDVQQMITPMTLLIIAGFMISMIGLSTPEATFITITSYIPFFTPMIMFMRVGMLNLPVWEPMVGIGILIGTIIILAVFGARVYKGGVLMYGKPSFFKNIKEALQFSKDETK</sequence>
<evidence type="ECO:0000313" key="9">
    <source>
        <dbReference type="Proteomes" id="UP000094296"/>
    </source>
</evidence>
<dbReference type="GO" id="GO:0140359">
    <property type="term" value="F:ABC-type transporter activity"/>
    <property type="evidence" value="ECO:0007669"/>
    <property type="project" value="InterPro"/>
</dbReference>
<keyword evidence="3 6" id="KW-0812">Transmembrane</keyword>
<evidence type="ECO:0000256" key="1">
    <source>
        <dbReference type="ARBA" id="ARBA00004651"/>
    </source>
</evidence>
<evidence type="ECO:0000256" key="3">
    <source>
        <dbReference type="ARBA" id="ARBA00022692"/>
    </source>
</evidence>
<evidence type="ECO:0000256" key="5">
    <source>
        <dbReference type="ARBA" id="ARBA00023136"/>
    </source>
</evidence>
<keyword evidence="9" id="KW-1185">Reference proteome</keyword>
<keyword evidence="2" id="KW-1003">Cell membrane</keyword>
<keyword evidence="5 6" id="KW-0472">Membrane</keyword>
<comment type="subcellular location">
    <subcellularLocation>
        <location evidence="1">Cell membrane</location>
        <topology evidence="1">Multi-pass membrane protein</topology>
    </subcellularLocation>
</comment>
<feature type="transmembrane region" description="Helical" evidence="6">
    <location>
        <begin position="182"/>
        <end position="206"/>
    </location>
</feature>
<comment type="caution">
    <text evidence="8">The sequence shown here is derived from an EMBL/GenBank/DDBJ whole genome shotgun (WGS) entry which is preliminary data.</text>
</comment>
<evidence type="ECO:0000256" key="2">
    <source>
        <dbReference type="ARBA" id="ARBA00022475"/>
    </source>
</evidence>
<dbReference type="Proteomes" id="UP000094296">
    <property type="component" value="Unassembled WGS sequence"/>
</dbReference>
<dbReference type="RefSeq" id="WP_069643216.1">
    <property type="nucleotide sequence ID" value="NZ_MIJE01000022.1"/>
</dbReference>
<feature type="transmembrane region" description="Helical" evidence="6">
    <location>
        <begin position="227"/>
        <end position="253"/>
    </location>
</feature>
<evidence type="ECO:0000256" key="4">
    <source>
        <dbReference type="ARBA" id="ARBA00022989"/>
    </source>
</evidence>
<dbReference type="InterPro" id="IPR013525">
    <property type="entry name" value="ABC2_TM"/>
</dbReference>
<evidence type="ECO:0000313" key="8">
    <source>
        <dbReference type="EMBL" id="OEF97170.1"/>
    </source>
</evidence>
<feature type="transmembrane region" description="Helical" evidence="6">
    <location>
        <begin position="21"/>
        <end position="42"/>
    </location>
</feature>
<dbReference type="PANTHER" id="PTHR30294:SF29">
    <property type="entry name" value="MULTIDRUG ABC TRANSPORTER PERMEASE YBHS-RELATED"/>
    <property type="match status" value="1"/>
</dbReference>
<dbReference type="EMBL" id="MIJE01000022">
    <property type="protein sequence ID" value="OEF97170.1"/>
    <property type="molecule type" value="Genomic_DNA"/>
</dbReference>
<dbReference type="PANTHER" id="PTHR30294">
    <property type="entry name" value="MEMBRANE COMPONENT OF ABC TRANSPORTER YHHJ-RELATED"/>
    <property type="match status" value="1"/>
</dbReference>
<name>A0A1E5G2F9_9FIRM</name>
<dbReference type="OrthoDB" id="9768837at2"/>
<feature type="transmembrane region" description="Helical" evidence="6">
    <location>
        <begin position="369"/>
        <end position="389"/>
    </location>
</feature>
<evidence type="ECO:0000259" key="7">
    <source>
        <dbReference type="Pfam" id="PF12698"/>
    </source>
</evidence>
<keyword evidence="4 6" id="KW-1133">Transmembrane helix</keyword>
<gene>
    <name evidence="8" type="ORF">BHF68_06120</name>
</gene>
<proteinExistence type="predicted"/>
<feature type="domain" description="ABC-2 type transporter transmembrane" evidence="7">
    <location>
        <begin position="19"/>
        <end position="386"/>
    </location>
</feature>
<dbReference type="InterPro" id="IPR051449">
    <property type="entry name" value="ABC-2_transporter_component"/>
</dbReference>
<dbReference type="AlphaFoldDB" id="A0A1E5G2F9"/>
<feature type="transmembrane region" description="Helical" evidence="6">
    <location>
        <begin position="337"/>
        <end position="357"/>
    </location>
</feature>
<accession>A0A1E5G2F9</accession>
<dbReference type="GO" id="GO:0005886">
    <property type="term" value="C:plasma membrane"/>
    <property type="evidence" value="ECO:0007669"/>
    <property type="project" value="UniProtKB-SubCell"/>
</dbReference>
<evidence type="ECO:0000256" key="6">
    <source>
        <dbReference type="SAM" id="Phobius"/>
    </source>
</evidence>
<feature type="transmembrane region" description="Helical" evidence="6">
    <location>
        <begin position="273"/>
        <end position="300"/>
    </location>
</feature>
<feature type="transmembrane region" description="Helical" evidence="6">
    <location>
        <begin position="312"/>
        <end position="331"/>
    </location>
</feature>